<comment type="pathway">
    <text evidence="2 11">Porphyrin-containing compound metabolism; protoporphyrin-IX biosynthesis; protoporphyrin-IX from protoporphyrinogen-IX: step 1/1.</text>
</comment>
<sequence length="489" mass="53712">MATVCVLGGGISGLATAYYLSTLGKEAVKKILLIERSGRLGGWIRSTALPDGTVYEHGPSSMRAGGNSGRNALQLAQDLGLAEHVLAVPISSSEGREQMVLNKGRLTPLPSSFKEMLWPGQMFRTPLLLPLLKDLFVAGRPNIGSDESIHDFMRKRFNKEVADYIMDPVTRSMCAGSSKEISFRSLLPNAFEGAMLHGSLIKAQMQQANQAKHTVNMLKMEEGGADSLAARSIGWSMWNLRRGLQQLCDTLAEKLDAAPNVQVYVNEANVSLKPSSDGKILVSFAELAKPVDYIFSCIPARKLSQLLIHDWPELAQSLLSIPSVHLASVNLEFKGQVLPYKCSGVMVPSFEVPHLLNINFDSCCFPEHDGQYDTKTRITVLMGGRWFKQAFGEVDSADPDAVLEAAKDAARTYLHIDDPPVKHHVNVLKECVPQYLVGHLERMSNMCEFISSHKMPLTLLGASYRGPSANECIYHAKQAVEGYLETLRA</sequence>
<dbReference type="EC" id="1.3.3.4" evidence="4 11"/>
<dbReference type="AlphaFoldDB" id="A0A131YW67"/>
<evidence type="ECO:0000256" key="8">
    <source>
        <dbReference type="ARBA" id="ARBA00023133"/>
    </source>
</evidence>
<dbReference type="GO" id="GO:0005743">
    <property type="term" value="C:mitochondrial inner membrane"/>
    <property type="evidence" value="ECO:0007669"/>
    <property type="project" value="UniProtKB-SubCell"/>
</dbReference>
<dbReference type="PANTHER" id="PTHR42923:SF3">
    <property type="entry name" value="PROTOPORPHYRINOGEN OXIDASE"/>
    <property type="match status" value="1"/>
</dbReference>
<keyword evidence="9 11" id="KW-0627">Porphyrin biosynthesis</keyword>
<comment type="subcellular location">
    <subcellularLocation>
        <location evidence="11">Mitochondrion inner membrane</location>
    </subcellularLocation>
</comment>
<keyword evidence="7 11" id="KW-0560">Oxidoreductase</keyword>
<evidence type="ECO:0000256" key="9">
    <source>
        <dbReference type="ARBA" id="ARBA00023244"/>
    </source>
</evidence>
<keyword evidence="5 11" id="KW-0285">Flavoprotein</keyword>
<dbReference type="InterPro" id="IPR036188">
    <property type="entry name" value="FAD/NAD-bd_sf"/>
</dbReference>
<reference evidence="13" key="1">
    <citation type="journal article" date="2016" name="Ticks Tick Borne Dis.">
        <title>De novo assembly and annotation of the salivary gland transcriptome of Rhipicephalus appendiculatus male and female ticks during blood feeding.</title>
        <authorList>
            <person name="de Castro M.H."/>
            <person name="de Klerk D."/>
            <person name="Pienaar R."/>
            <person name="Latif A.A."/>
            <person name="Rees D.J."/>
            <person name="Mans B.J."/>
        </authorList>
    </citation>
    <scope>NUCLEOTIDE SEQUENCE</scope>
    <source>
        <tissue evidence="13">Salivary glands</tissue>
    </source>
</reference>
<dbReference type="NCBIfam" id="TIGR00562">
    <property type="entry name" value="proto_IX_ox"/>
    <property type="match status" value="1"/>
</dbReference>
<evidence type="ECO:0000313" key="13">
    <source>
        <dbReference type="EMBL" id="JAP82755.1"/>
    </source>
</evidence>
<dbReference type="EMBL" id="GEDV01005802">
    <property type="protein sequence ID" value="JAP82755.1"/>
    <property type="molecule type" value="Transcribed_RNA"/>
</dbReference>
<keyword evidence="6 11" id="KW-0274">FAD</keyword>
<evidence type="ECO:0000256" key="2">
    <source>
        <dbReference type="ARBA" id="ARBA00005073"/>
    </source>
</evidence>
<dbReference type="SUPFAM" id="SSF54373">
    <property type="entry name" value="FAD-linked reductases, C-terminal domain"/>
    <property type="match status" value="1"/>
</dbReference>
<comment type="cofactor">
    <cofactor evidence="11">
        <name>FAD</name>
        <dbReference type="ChEBI" id="CHEBI:57692"/>
    </cofactor>
    <text evidence="11">Binds 1 FAD per subunit.</text>
</comment>
<evidence type="ECO:0000256" key="1">
    <source>
        <dbReference type="ARBA" id="ARBA00002600"/>
    </source>
</evidence>
<evidence type="ECO:0000256" key="4">
    <source>
        <dbReference type="ARBA" id="ARBA00012867"/>
    </source>
</evidence>
<evidence type="ECO:0000256" key="3">
    <source>
        <dbReference type="ARBA" id="ARBA00010551"/>
    </source>
</evidence>
<evidence type="ECO:0000256" key="6">
    <source>
        <dbReference type="ARBA" id="ARBA00022827"/>
    </source>
</evidence>
<proteinExistence type="inferred from homology"/>
<name>A0A131YW67_RHIAP</name>
<dbReference type="InterPro" id="IPR050464">
    <property type="entry name" value="Zeta_carotene_desat/Oxidored"/>
</dbReference>
<dbReference type="SUPFAM" id="SSF51905">
    <property type="entry name" value="FAD/NAD(P)-binding domain"/>
    <property type="match status" value="1"/>
</dbReference>
<evidence type="ECO:0000256" key="11">
    <source>
        <dbReference type="RuleBase" id="RU367069"/>
    </source>
</evidence>
<dbReference type="GO" id="GO:0004729">
    <property type="term" value="F:oxygen-dependent protoporphyrinogen oxidase activity"/>
    <property type="evidence" value="ECO:0007669"/>
    <property type="project" value="UniProtKB-UniRule"/>
</dbReference>
<dbReference type="GO" id="GO:0006782">
    <property type="term" value="P:protoporphyrinogen IX biosynthetic process"/>
    <property type="evidence" value="ECO:0007669"/>
    <property type="project" value="UniProtKB-UniRule"/>
</dbReference>
<dbReference type="Pfam" id="PF01593">
    <property type="entry name" value="Amino_oxidase"/>
    <property type="match status" value="1"/>
</dbReference>
<dbReference type="PANTHER" id="PTHR42923">
    <property type="entry name" value="PROTOPORPHYRINOGEN OXIDASE"/>
    <property type="match status" value="1"/>
</dbReference>
<dbReference type="InterPro" id="IPR004572">
    <property type="entry name" value="Protoporphyrinogen_oxidase"/>
</dbReference>
<evidence type="ECO:0000256" key="5">
    <source>
        <dbReference type="ARBA" id="ARBA00022630"/>
    </source>
</evidence>
<keyword evidence="8 11" id="KW-0350">Heme biosynthesis</keyword>
<evidence type="ECO:0000256" key="10">
    <source>
        <dbReference type="ARBA" id="ARBA00047554"/>
    </source>
</evidence>
<accession>A0A131YW67</accession>
<organism evidence="13">
    <name type="scientific">Rhipicephalus appendiculatus</name>
    <name type="common">Brown ear tick</name>
    <dbReference type="NCBI Taxonomy" id="34631"/>
    <lineage>
        <taxon>Eukaryota</taxon>
        <taxon>Metazoa</taxon>
        <taxon>Ecdysozoa</taxon>
        <taxon>Arthropoda</taxon>
        <taxon>Chelicerata</taxon>
        <taxon>Arachnida</taxon>
        <taxon>Acari</taxon>
        <taxon>Parasitiformes</taxon>
        <taxon>Ixodida</taxon>
        <taxon>Ixodoidea</taxon>
        <taxon>Ixodidae</taxon>
        <taxon>Rhipicephalinae</taxon>
        <taxon>Rhipicephalus</taxon>
        <taxon>Rhipicephalus</taxon>
    </lineage>
</organism>
<comment type="catalytic activity">
    <reaction evidence="10 11">
        <text>protoporphyrinogen IX + 3 O2 = protoporphyrin IX + 3 H2O2</text>
        <dbReference type="Rhea" id="RHEA:25576"/>
        <dbReference type="ChEBI" id="CHEBI:15379"/>
        <dbReference type="ChEBI" id="CHEBI:16240"/>
        <dbReference type="ChEBI" id="CHEBI:57306"/>
        <dbReference type="ChEBI" id="CHEBI:57307"/>
        <dbReference type="EC" id="1.3.3.4"/>
    </reaction>
</comment>
<dbReference type="InterPro" id="IPR002937">
    <property type="entry name" value="Amino_oxidase"/>
</dbReference>
<evidence type="ECO:0000256" key="7">
    <source>
        <dbReference type="ARBA" id="ARBA00023002"/>
    </source>
</evidence>
<dbReference type="Gene3D" id="3.50.50.60">
    <property type="entry name" value="FAD/NAD(P)-binding domain"/>
    <property type="match status" value="1"/>
</dbReference>
<feature type="domain" description="Amine oxidase" evidence="12">
    <location>
        <begin position="11"/>
        <end position="440"/>
    </location>
</feature>
<comment type="function">
    <text evidence="1 11">Catalyzes the 6-electron oxidation of protoporphyrinogen-IX to form protoporphyrin-IX.</text>
</comment>
<evidence type="ECO:0000259" key="12">
    <source>
        <dbReference type="Pfam" id="PF01593"/>
    </source>
</evidence>
<dbReference type="UniPathway" id="UPA00251">
    <property type="reaction ID" value="UER00324"/>
</dbReference>
<protein>
    <recommendedName>
        <fullName evidence="4 11">Protoporphyrinogen oxidase</fullName>
        <ecNumber evidence="4 11">1.3.3.4</ecNumber>
    </recommendedName>
</protein>
<comment type="similarity">
    <text evidence="3 11">Belongs to the protoporphyrinogen/coproporphyrinogen oxidase family. Protoporphyrinogen oxidase subfamily.</text>
</comment>